<dbReference type="Proteomes" id="UP000076722">
    <property type="component" value="Unassembled WGS sequence"/>
</dbReference>
<evidence type="ECO:0000256" key="1">
    <source>
        <dbReference type="SAM" id="MobiDB-lite"/>
    </source>
</evidence>
<keyword evidence="3" id="KW-1185">Reference proteome</keyword>
<protein>
    <submittedName>
        <fullName evidence="2">Uncharacterized protein</fullName>
    </submittedName>
</protein>
<name>A0A164ZJX7_9AGAM</name>
<proteinExistence type="predicted"/>
<evidence type="ECO:0000313" key="3">
    <source>
        <dbReference type="Proteomes" id="UP000076722"/>
    </source>
</evidence>
<dbReference type="AlphaFoldDB" id="A0A164ZJX7"/>
<feature type="region of interest" description="Disordered" evidence="1">
    <location>
        <begin position="218"/>
        <end position="242"/>
    </location>
</feature>
<dbReference type="EMBL" id="KV419396">
    <property type="protein sequence ID" value="KZS97798.1"/>
    <property type="molecule type" value="Genomic_DNA"/>
</dbReference>
<dbReference type="OrthoDB" id="9995831at2759"/>
<organism evidence="2 3">
    <name type="scientific">Sistotremastrum niveocremeum HHB9708</name>
    <dbReference type="NCBI Taxonomy" id="1314777"/>
    <lineage>
        <taxon>Eukaryota</taxon>
        <taxon>Fungi</taxon>
        <taxon>Dikarya</taxon>
        <taxon>Basidiomycota</taxon>
        <taxon>Agaricomycotina</taxon>
        <taxon>Agaricomycetes</taxon>
        <taxon>Sistotremastrales</taxon>
        <taxon>Sistotremastraceae</taxon>
        <taxon>Sertulicium</taxon>
        <taxon>Sertulicium niveocremeum</taxon>
    </lineage>
</organism>
<evidence type="ECO:0000313" key="2">
    <source>
        <dbReference type="EMBL" id="KZS97798.1"/>
    </source>
</evidence>
<sequence length="268" mass="29123">MTRDSRSLINYFAVYENPWISASNRCIIRDLNELGKRMGSLDVPRPFTMLLGRWRGKGQSAAWFKALRIWSELGEVCESESFDGTRTSVIEHTMHVLLLPGLHTASPNSPGTSEVVLTESQVEMGVLGGRALGTVSRPQLVVPYANVTVPGRSPLHLQLRVITRLSFNEQGRVARHRDFVDVKDLLSLIPGAGAVQWLGATAAARGVAVVGALIRRAGGRGGPDRDRGLETEDEGEYGRGLGLSGYEAGALLAGRERSPQRAPDVDRD</sequence>
<dbReference type="STRING" id="1314777.A0A164ZJX7"/>
<accession>A0A164ZJX7</accession>
<reference evidence="2 3" key="1">
    <citation type="journal article" date="2016" name="Mol. Biol. Evol.">
        <title>Comparative Genomics of Early-Diverging Mushroom-Forming Fungi Provides Insights into the Origins of Lignocellulose Decay Capabilities.</title>
        <authorList>
            <person name="Nagy L.G."/>
            <person name="Riley R."/>
            <person name="Tritt A."/>
            <person name="Adam C."/>
            <person name="Daum C."/>
            <person name="Floudas D."/>
            <person name="Sun H."/>
            <person name="Yadav J.S."/>
            <person name="Pangilinan J."/>
            <person name="Larsson K.H."/>
            <person name="Matsuura K."/>
            <person name="Barry K."/>
            <person name="Labutti K."/>
            <person name="Kuo R."/>
            <person name="Ohm R.A."/>
            <person name="Bhattacharya S.S."/>
            <person name="Shirouzu T."/>
            <person name="Yoshinaga Y."/>
            <person name="Martin F.M."/>
            <person name="Grigoriev I.V."/>
            <person name="Hibbett D.S."/>
        </authorList>
    </citation>
    <scope>NUCLEOTIDE SEQUENCE [LARGE SCALE GENOMIC DNA]</scope>
    <source>
        <strain evidence="2 3">HHB9708</strain>
    </source>
</reference>
<gene>
    <name evidence="2" type="ORF">SISNIDRAFT_197127</name>
</gene>